<comment type="subcellular location">
    <subcellularLocation>
        <location evidence="1 7">Bacterial flagellum</location>
    </subcellularLocation>
    <subcellularLocation>
        <location evidence="2 7">Secreted</location>
    </subcellularLocation>
</comment>
<dbReference type="Pfam" id="PF06429">
    <property type="entry name" value="Flg_bbr_C"/>
    <property type="match status" value="1"/>
</dbReference>
<keyword evidence="11" id="KW-0969">Cilium</keyword>
<name>A0A4P8XRU1_9BACL</name>
<dbReference type="Pfam" id="PF00460">
    <property type="entry name" value="Flg_bb_rod"/>
    <property type="match status" value="1"/>
</dbReference>
<feature type="domain" description="Flagellar hook-associated protein FlgK helical" evidence="10">
    <location>
        <begin position="102"/>
        <end position="297"/>
    </location>
</feature>
<dbReference type="PRINTS" id="PR01005">
    <property type="entry name" value="FLGHOOKAP1"/>
</dbReference>
<sequence>MRSTFHSIETAKRSLFTQTAALSTTGHNIANANTEGYSRQVVKMQASLPIEAYGINRSTAPGQLGTGVEFTSIERIREQFLDDQFRGENSSYGSWGIQYDTLDKLEAIINEPSNSGIRKVMDQFWNSFSELSKNPEDPTARKIVKQTAESLTDALNHMDTQLNNLSRDLNSNIEVKAKEIQGYLTSIADLNHTITRIESAGNHANDLRDQRDLMADKLSRIMNITVSEGAGGYNISMGGQSLVEGSAVTAAVDSTFLGAAFAGGDLNSGEVHGMIISRDTLLSDYQSQINTLANTLVNGDVTVKLPAGAMPPAGTILTSDAEVSVSGVTSTVTAGQPIPAGAVLQKDVSTVVQGFNGLHQLGYTMDGSTDPGVPFFTAADGGSVITAGNIRLNQVISDNPDKIATSMRLSSDGNSVIKGNNDMAKLLTTLKDSMFTVPGGSNSSTINGLFSSMVGQLGVQAQETGRQTDNASFLVTQVETRRMSVSGVSLDEEMTNMIKFQHAYSAASRFLTTFDQLLDKLINSTGVVGR</sequence>
<organism evidence="11 12">
    <name type="scientific">Paenibacillus algicola</name>
    <dbReference type="NCBI Taxonomy" id="2565926"/>
    <lineage>
        <taxon>Bacteria</taxon>
        <taxon>Bacillati</taxon>
        <taxon>Bacillota</taxon>
        <taxon>Bacilli</taxon>
        <taxon>Bacillales</taxon>
        <taxon>Paenibacillaceae</taxon>
        <taxon>Paenibacillus</taxon>
    </lineage>
</organism>
<dbReference type="RefSeq" id="WP_138227899.1">
    <property type="nucleotide sequence ID" value="NZ_CP040396.1"/>
</dbReference>
<evidence type="ECO:0000256" key="3">
    <source>
        <dbReference type="ARBA" id="ARBA00009677"/>
    </source>
</evidence>
<dbReference type="InterPro" id="IPR002371">
    <property type="entry name" value="FlgK"/>
</dbReference>
<keyword evidence="12" id="KW-1185">Reference proteome</keyword>
<evidence type="ECO:0000259" key="9">
    <source>
        <dbReference type="Pfam" id="PF06429"/>
    </source>
</evidence>
<evidence type="ECO:0000256" key="1">
    <source>
        <dbReference type="ARBA" id="ARBA00004365"/>
    </source>
</evidence>
<dbReference type="Proteomes" id="UP000300879">
    <property type="component" value="Chromosome"/>
</dbReference>
<dbReference type="KEGG" id="palo:E6C60_3866"/>
<evidence type="ECO:0000259" key="8">
    <source>
        <dbReference type="Pfam" id="PF00460"/>
    </source>
</evidence>
<dbReference type="GO" id="GO:0009424">
    <property type="term" value="C:bacterial-type flagellum hook"/>
    <property type="evidence" value="ECO:0007669"/>
    <property type="project" value="UniProtKB-UniRule"/>
</dbReference>
<dbReference type="Pfam" id="PF22638">
    <property type="entry name" value="FlgK_D1"/>
    <property type="match status" value="1"/>
</dbReference>
<dbReference type="InterPro" id="IPR053927">
    <property type="entry name" value="FlgK_helical"/>
</dbReference>
<evidence type="ECO:0000256" key="6">
    <source>
        <dbReference type="ARBA" id="ARBA00023143"/>
    </source>
</evidence>
<reference evidence="11 12" key="1">
    <citation type="submission" date="2019-05" db="EMBL/GenBank/DDBJ databases">
        <authorList>
            <person name="Chen C."/>
        </authorList>
    </citation>
    <scope>NUCLEOTIDE SEQUENCE [LARGE SCALE GENOMIC DNA]</scope>
    <source>
        <strain evidence="11 12">HB172198</strain>
    </source>
</reference>
<dbReference type="InterPro" id="IPR010930">
    <property type="entry name" value="Flg_bb/hook_C_dom"/>
</dbReference>
<evidence type="ECO:0000256" key="4">
    <source>
        <dbReference type="ARBA" id="ARBA00016244"/>
    </source>
</evidence>
<feature type="domain" description="Flagellar basal-body/hook protein C-terminal" evidence="9">
    <location>
        <begin position="483"/>
        <end position="523"/>
    </location>
</feature>
<dbReference type="GO" id="GO:0005576">
    <property type="term" value="C:extracellular region"/>
    <property type="evidence" value="ECO:0007669"/>
    <property type="project" value="UniProtKB-SubCell"/>
</dbReference>
<dbReference type="GO" id="GO:0005198">
    <property type="term" value="F:structural molecule activity"/>
    <property type="evidence" value="ECO:0007669"/>
    <property type="project" value="UniProtKB-UniRule"/>
</dbReference>
<dbReference type="EMBL" id="CP040396">
    <property type="protein sequence ID" value="QCT04571.1"/>
    <property type="molecule type" value="Genomic_DNA"/>
</dbReference>
<protein>
    <recommendedName>
        <fullName evidence="4 7">Flagellar hook-associated protein 1</fullName>
        <shortName evidence="7">HAP1</shortName>
    </recommendedName>
</protein>
<keyword evidence="11" id="KW-0282">Flagellum</keyword>
<dbReference type="PANTHER" id="PTHR30033:SF1">
    <property type="entry name" value="FLAGELLAR HOOK-ASSOCIATED PROTEIN 1"/>
    <property type="match status" value="1"/>
</dbReference>
<evidence type="ECO:0000313" key="11">
    <source>
        <dbReference type="EMBL" id="QCT04571.1"/>
    </source>
</evidence>
<accession>A0A4P8XRU1</accession>
<dbReference type="GO" id="GO:0044780">
    <property type="term" value="P:bacterial-type flagellum assembly"/>
    <property type="evidence" value="ECO:0007669"/>
    <property type="project" value="InterPro"/>
</dbReference>
<evidence type="ECO:0000256" key="5">
    <source>
        <dbReference type="ARBA" id="ARBA00022525"/>
    </source>
</evidence>
<keyword evidence="5 7" id="KW-0964">Secreted</keyword>
<comment type="similarity">
    <text evidence="3 7">Belongs to the flagella basal body rod proteins family.</text>
</comment>
<keyword evidence="11" id="KW-0966">Cell projection</keyword>
<evidence type="ECO:0000256" key="2">
    <source>
        <dbReference type="ARBA" id="ARBA00004613"/>
    </source>
</evidence>
<dbReference type="PANTHER" id="PTHR30033">
    <property type="entry name" value="FLAGELLAR HOOK-ASSOCIATED PROTEIN 1"/>
    <property type="match status" value="1"/>
</dbReference>
<evidence type="ECO:0000313" key="12">
    <source>
        <dbReference type="Proteomes" id="UP000300879"/>
    </source>
</evidence>
<feature type="domain" description="Flagellar basal body rod protein N-terminal" evidence="8">
    <location>
        <begin position="9"/>
        <end position="37"/>
    </location>
</feature>
<dbReference type="AlphaFoldDB" id="A0A4P8XRU1"/>
<dbReference type="OrthoDB" id="9802553at2"/>
<dbReference type="NCBIfam" id="TIGR02492">
    <property type="entry name" value="flgK_ends"/>
    <property type="match status" value="1"/>
</dbReference>
<gene>
    <name evidence="7" type="primary">flgK</name>
    <name evidence="11" type="ORF">E6C60_3866</name>
</gene>
<evidence type="ECO:0000256" key="7">
    <source>
        <dbReference type="RuleBase" id="RU362065"/>
    </source>
</evidence>
<dbReference type="SUPFAM" id="SSF64518">
    <property type="entry name" value="Phase 1 flagellin"/>
    <property type="match status" value="1"/>
</dbReference>
<dbReference type="InterPro" id="IPR001444">
    <property type="entry name" value="Flag_bb_rod_N"/>
</dbReference>
<proteinExistence type="inferred from homology"/>
<keyword evidence="6 7" id="KW-0975">Bacterial flagellum</keyword>
<evidence type="ECO:0000259" key="10">
    <source>
        <dbReference type="Pfam" id="PF22638"/>
    </source>
</evidence>